<evidence type="ECO:0000256" key="2">
    <source>
        <dbReference type="ARBA" id="ARBA00022578"/>
    </source>
</evidence>
<evidence type="ECO:0000259" key="6">
    <source>
        <dbReference type="Pfam" id="PF07282"/>
    </source>
</evidence>
<dbReference type="NCBIfam" id="TIGR01766">
    <property type="entry name" value="IS200/IS605 family accessory protein TnpB-like domain"/>
    <property type="match status" value="1"/>
</dbReference>
<dbReference type="InterPro" id="IPR010095">
    <property type="entry name" value="Cas12f1-like_TNB"/>
</dbReference>
<evidence type="ECO:0000313" key="7">
    <source>
        <dbReference type="EMBL" id="KRL25206.1"/>
    </source>
</evidence>
<dbReference type="Proteomes" id="UP000050901">
    <property type="component" value="Unassembled WGS sequence"/>
</dbReference>
<gene>
    <name evidence="7" type="ORF">FC47_GL000467</name>
</gene>
<dbReference type="Pfam" id="PF01385">
    <property type="entry name" value="OrfB_IS605"/>
    <property type="match status" value="1"/>
</dbReference>
<evidence type="ECO:0000256" key="4">
    <source>
        <dbReference type="ARBA" id="ARBA00023172"/>
    </source>
</evidence>
<evidence type="ECO:0000313" key="8">
    <source>
        <dbReference type="Proteomes" id="UP000050901"/>
    </source>
</evidence>
<dbReference type="NCBIfam" id="NF040570">
    <property type="entry name" value="guided_TnpB"/>
    <property type="match status" value="1"/>
</dbReference>
<feature type="domain" description="Cas12f1-like TNB" evidence="6">
    <location>
        <begin position="326"/>
        <end position="393"/>
    </location>
</feature>
<dbReference type="Pfam" id="PF07282">
    <property type="entry name" value="Cas12f1-like_TNB"/>
    <property type="match status" value="1"/>
</dbReference>
<reference evidence="7 8" key="1">
    <citation type="journal article" date="2015" name="Genome Announc.">
        <title>Expanding the biotechnology potential of lactobacilli through comparative genomics of 213 strains and associated genera.</title>
        <authorList>
            <person name="Sun Z."/>
            <person name="Harris H.M."/>
            <person name="McCann A."/>
            <person name="Guo C."/>
            <person name="Argimon S."/>
            <person name="Zhang W."/>
            <person name="Yang X."/>
            <person name="Jeffery I.B."/>
            <person name="Cooney J.C."/>
            <person name="Kagawa T.F."/>
            <person name="Liu W."/>
            <person name="Song Y."/>
            <person name="Salvetti E."/>
            <person name="Wrobel A."/>
            <person name="Rasinkangas P."/>
            <person name="Parkhill J."/>
            <person name="Rea M.C."/>
            <person name="O'Sullivan O."/>
            <person name="Ritari J."/>
            <person name="Douillard F.P."/>
            <person name="Paul Ross R."/>
            <person name="Yang R."/>
            <person name="Briner A.E."/>
            <person name="Felis G.E."/>
            <person name="de Vos W.M."/>
            <person name="Barrangou R."/>
            <person name="Klaenhammer T.R."/>
            <person name="Caufield P.W."/>
            <person name="Cui Y."/>
            <person name="Zhang H."/>
            <person name="O'Toole P.W."/>
        </authorList>
    </citation>
    <scope>NUCLEOTIDE SEQUENCE [LARGE SCALE GENOMIC DNA]</scope>
    <source>
        <strain evidence="7 8">DSM 13345</strain>
    </source>
</reference>
<dbReference type="EMBL" id="AZEQ01000013">
    <property type="protein sequence ID" value="KRL25206.1"/>
    <property type="molecule type" value="Genomic_DNA"/>
</dbReference>
<keyword evidence="4" id="KW-0233">DNA recombination</keyword>
<dbReference type="GO" id="GO:0006310">
    <property type="term" value="P:DNA recombination"/>
    <property type="evidence" value="ECO:0007669"/>
    <property type="project" value="UniProtKB-KW"/>
</dbReference>
<dbReference type="PATRIC" id="fig|1423771.3.peg.476"/>
<evidence type="ECO:0000256" key="3">
    <source>
        <dbReference type="ARBA" id="ARBA00023125"/>
    </source>
</evidence>
<evidence type="ECO:0000259" key="5">
    <source>
        <dbReference type="Pfam" id="PF01385"/>
    </source>
</evidence>
<protein>
    <submittedName>
        <fullName evidence="7">Transposase IS607 family protein</fullName>
    </submittedName>
</protein>
<proteinExistence type="inferred from homology"/>
<dbReference type="GO" id="GO:0003677">
    <property type="term" value="F:DNA binding"/>
    <property type="evidence" value="ECO:0007669"/>
    <property type="project" value="UniProtKB-KW"/>
</dbReference>
<dbReference type="GO" id="GO:0032196">
    <property type="term" value="P:transposition"/>
    <property type="evidence" value="ECO:0007669"/>
    <property type="project" value="UniProtKB-KW"/>
</dbReference>
<keyword evidence="2" id="KW-0815">Transposition</keyword>
<dbReference type="AlphaFoldDB" id="A0A0R1NYW7"/>
<sequence>MKPLEQSITIKAKLLNIDNETAQAFVQSMEKYKDACNFISQYVFDNNFELSQSKLNKALYHEIRDQFGLKSQMAQSAIRNVIARYKIVRTQLSQKPYRFDTGKKDSKGHAIWSQIPRDLDWLWKPIEFKRPQLDLQRGRDWSYLSSAQQLSLNTLQGRKKVSFVCKGFDQYLDADKWKFGSIKLLQSKQNWYVHISATTSLPEYSPEEAEHVVGIDRGLHFLAACYDEAGKTLLYSGEKVLRTRRKYKKLRAELQSKGTKSAKRRLKQIGQRENRWMSDVNHCLTKTLIDHYGANTVFALEDLTDVRFATEQTAKDKRYEMVSWAFYQFEQFLTYKANLNSSIVVKVPAKYTSQRCPKCGRIRKENRDHKQHLYVCDRCGYKSNDDRLGAMNIQLLGTLYRSGEEAPQFNKQASAE</sequence>
<feature type="domain" description="Probable transposase IS891/IS1136/IS1341" evidence="5">
    <location>
        <begin position="205"/>
        <end position="297"/>
    </location>
</feature>
<keyword evidence="3" id="KW-0238">DNA-binding</keyword>
<evidence type="ECO:0000256" key="1">
    <source>
        <dbReference type="ARBA" id="ARBA00008761"/>
    </source>
</evidence>
<name>A0A0R1NYW7_LIMMU</name>
<comment type="similarity">
    <text evidence="1">In the C-terminal section; belongs to the transposase 35 family.</text>
</comment>
<organism evidence="7 8">
    <name type="scientific">Limosilactobacillus mucosae DSM 13345</name>
    <dbReference type="NCBI Taxonomy" id="1423771"/>
    <lineage>
        <taxon>Bacteria</taxon>
        <taxon>Bacillati</taxon>
        <taxon>Bacillota</taxon>
        <taxon>Bacilli</taxon>
        <taxon>Lactobacillales</taxon>
        <taxon>Lactobacillaceae</taxon>
        <taxon>Limosilactobacillus</taxon>
    </lineage>
</organism>
<dbReference type="InterPro" id="IPR001959">
    <property type="entry name" value="Transposase"/>
</dbReference>
<accession>A0A0R1NYW7</accession>
<comment type="caution">
    <text evidence="7">The sequence shown here is derived from an EMBL/GenBank/DDBJ whole genome shotgun (WGS) entry which is preliminary data.</text>
</comment>